<accession>A0ABX8QVL6</accession>
<sequence length="213" mass="23398">MLEKFLSFHEEPIGPPASIYELFDAMQQMELENFIAVRALDDEDSSRIYTSTSFSREDSPGRITTDSLTARITDRGLICLDHHGGDPYRMKESQRHTISHKTYNLHGPTGNLVIGDGSIRQGIGFVAQNDNDAVDVGAIRRFAEAVEQAIPALNLSMEAQHQVDELLFEIAQAAAVKRPDHNRLRVLGNSLRTLLEGTAGGVLSGVLLGLWGS</sequence>
<proteinExistence type="predicted"/>
<keyword evidence="2" id="KW-1185">Reference proteome</keyword>
<name>A0ABX8QVL6_9ACTN</name>
<evidence type="ECO:0000313" key="2">
    <source>
        <dbReference type="Proteomes" id="UP001049518"/>
    </source>
</evidence>
<evidence type="ECO:0008006" key="3">
    <source>
        <dbReference type="Google" id="ProtNLM"/>
    </source>
</evidence>
<organism evidence="1 2">
    <name type="scientific">Actinomadura graeca</name>
    <dbReference type="NCBI Taxonomy" id="2750812"/>
    <lineage>
        <taxon>Bacteria</taxon>
        <taxon>Bacillati</taxon>
        <taxon>Actinomycetota</taxon>
        <taxon>Actinomycetes</taxon>
        <taxon>Streptosporangiales</taxon>
        <taxon>Thermomonosporaceae</taxon>
        <taxon>Actinomadura</taxon>
    </lineage>
</organism>
<protein>
    <recommendedName>
        <fullName evidence="3">GAF domain-containing protein</fullName>
    </recommendedName>
</protein>
<evidence type="ECO:0000313" key="1">
    <source>
        <dbReference type="EMBL" id="QXJ22785.1"/>
    </source>
</evidence>
<dbReference type="Proteomes" id="UP001049518">
    <property type="component" value="Chromosome"/>
</dbReference>
<dbReference type="RefSeq" id="WP_231336121.1">
    <property type="nucleotide sequence ID" value="NZ_CP059572.1"/>
</dbReference>
<reference evidence="1" key="1">
    <citation type="submission" date="2020-07" db="EMBL/GenBank/DDBJ databases">
        <authorList>
            <person name="Tarantini F.S."/>
            <person name="Hong K.W."/>
            <person name="Chan K.G."/>
        </authorList>
    </citation>
    <scope>NUCLEOTIDE SEQUENCE</scope>
    <source>
        <strain evidence="1">32-07</strain>
    </source>
</reference>
<dbReference type="EMBL" id="CP059572">
    <property type="protein sequence ID" value="QXJ22785.1"/>
    <property type="molecule type" value="Genomic_DNA"/>
</dbReference>
<gene>
    <name evidence="1" type="ORF">AGRA3207_003845</name>
</gene>